<protein>
    <submittedName>
        <fullName evidence="2">DsrE family protein</fullName>
    </submittedName>
</protein>
<gene>
    <name evidence="2" type="ORF">ACFOSV_16995</name>
</gene>
<dbReference type="InterPro" id="IPR003787">
    <property type="entry name" value="Sulphur_relay_DsrE/F-like"/>
</dbReference>
<feature type="signal peptide" evidence="1">
    <location>
        <begin position="1"/>
        <end position="22"/>
    </location>
</feature>
<sequence length="182" mass="20133">MKNILKGGLFLVLLFSAHFSFSQTPIPQFPIVKGHGGIYEIKDATERPDPSKEYKIIVDMTSGADNPAEISRWVDNIARLMNLHGLAGVPKDRLHVKVVVHGGAVFTLLNDEKYQGRNKVNNPNLEVYEALAEADADIYVCGQSLIARGLKKDDLWPGVQIAHSAMTTITTYVPQGYVLLKF</sequence>
<reference evidence="3" key="1">
    <citation type="journal article" date="2019" name="Int. J. Syst. Evol. Microbiol.">
        <title>The Global Catalogue of Microorganisms (GCM) 10K type strain sequencing project: providing services to taxonomists for standard genome sequencing and annotation.</title>
        <authorList>
            <consortium name="The Broad Institute Genomics Platform"/>
            <consortium name="The Broad Institute Genome Sequencing Center for Infectious Disease"/>
            <person name="Wu L."/>
            <person name="Ma J."/>
        </authorList>
    </citation>
    <scope>NUCLEOTIDE SEQUENCE [LARGE SCALE GENOMIC DNA]</scope>
    <source>
        <strain evidence="3">CCUG 60523</strain>
    </source>
</reference>
<dbReference type="PANTHER" id="PTHR37691">
    <property type="entry name" value="BLR3518 PROTEIN"/>
    <property type="match status" value="1"/>
</dbReference>
<evidence type="ECO:0000313" key="3">
    <source>
        <dbReference type="Proteomes" id="UP001595805"/>
    </source>
</evidence>
<name>A0ABV8AYD7_9BACT</name>
<dbReference type="Proteomes" id="UP001595805">
    <property type="component" value="Unassembled WGS sequence"/>
</dbReference>
<comment type="caution">
    <text evidence="2">The sequence shown here is derived from an EMBL/GenBank/DDBJ whole genome shotgun (WGS) entry which is preliminary data.</text>
</comment>
<proteinExistence type="predicted"/>
<keyword evidence="1" id="KW-0732">Signal</keyword>
<keyword evidence="3" id="KW-1185">Reference proteome</keyword>
<dbReference type="PANTHER" id="PTHR37691:SF1">
    <property type="entry name" value="BLR3518 PROTEIN"/>
    <property type="match status" value="1"/>
</dbReference>
<dbReference type="InterPro" id="IPR027396">
    <property type="entry name" value="DsrEFH-like"/>
</dbReference>
<dbReference type="Gene3D" id="3.40.1260.10">
    <property type="entry name" value="DsrEFH-like"/>
    <property type="match status" value="1"/>
</dbReference>
<dbReference type="EMBL" id="JBHRZS010000007">
    <property type="protein sequence ID" value="MFC3881896.1"/>
    <property type="molecule type" value="Genomic_DNA"/>
</dbReference>
<dbReference type="RefSeq" id="WP_377907248.1">
    <property type="nucleotide sequence ID" value="NZ_JBHRZS010000007.1"/>
</dbReference>
<accession>A0ABV8AYD7</accession>
<evidence type="ECO:0000256" key="1">
    <source>
        <dbReference type="SAM" id="SignalP"/>
    </source>
</evidence>
<dbReference type="Pfam" id="PF02635">
    <property type="entry name" value="DsrE"/>
    <property type="match status" value="1"/>
</dbReference>
<dbReference type="SUPFAM" id="SSF75169">
    <property type="entry name" value="DsrEFH-like"/>
    <property type="match status" value="1"/>
</dbReference>
<organism evidence="2 3">
    <name type="scientific">Algoriphagus namhaensis</name>
    <dbReference type="NCBI Taxonomy" id="915353"/>
    <lineage>
        <taxon>Bacteria</taxon>
        <taxon>Pseudomonadati</taxon>
        <taxon>Bacteroidota</taxon>
        <taxon>Cytophagia</taxon>
        <taxon>Cytophagales</taxon>
        <taxon>Cyclobacteriaceae</taxon>
        <taxon>Algoriphagus</taxon>
    </lineage>
</organism>
<feature type="chain" id="PRO_5045455920" evidence="1">
    <location>
        <begin position="23"/>
        <end position="182"/>
    </location>
</feature>
<evidence type="ECO:0000313" key="2">
    <source>
        <dbReference type="EMBL" id="MFC3881896.1"/>
    </source>
</evidence>